<evidence type="ECO:0000256" key="4">
    <source>
        <dbReference type="ARBA" id="ARBA00022989"/>
    </source>
</evidence>
<keyword evidence="4 6" id="KW-1133">Transmembrane helix</keyword>
<gene>
    <name evidence="8" type="ordered locus">Mar181_3075</name>
</gene>
<sequence length="311" mass="34517">MNPFVLLFVWAILMASSFVVSGNMAVYASPIATSFLRFIVALGLMTAVIFLNNYRTRGSQCDASTWTLKGLFSSPQRLLHYFLISGALVGFFIGMFVALESTTPLHTSVLYTLVPLMGVAVARVWLKESTSWGKVLGFLLGSIGAMMVLFSTQDTGMLVWNKGDYVFLASCVLLALHVVLVQKWGRSIGALQGAFMIMLFGSLWLLPITLLWGHLEQVEWLELGFWSNTLYLTIFTTLFTFMLQQKLVIRLGANRLLAATYTIPVWVACYVALTTLNWSLLLNVGFAAGVGILLIALYMIDYQNKMAKLVT</sequence>
<feature type="transmembrane region" description="Helical" evidence="6">
    <location>
        <begin position="255"/>
        <end position="273"/>
    </location>
</feature>
<name>F6CRZ5_MARPP</name>
<dbReference type="Pfam" id="PF00892">
    <property type="entry name" value="EamA"/>
    <property type="match status" value="1"/>
</dbReference>
<evidence type="ECO:0000256" key="3">
    <source>
        <dbReference type="ARBA" id="ARBA00022692"/>
    </source>
</evidence>
<feature type="transmembrane region" description="Helical" evidence="6">
    <location>
        <begin position="105"/>
        <end position="126"/>
    </location>
</feature>
<keyword evidence="5 6" id="KW-0472">Membrane</keyword>
<comment type="subcellular location">
    <subcellularLocation>
        <location evidence="1">Cell membrane</location>
        <topology evidence="1">Multi-pass membrane protein</topology>
    </subcellularLocation>
</comment>
<dbReference type="InterPro" id="IPR000620">
    <property type="entry name" value="EamA_dom"/>
</dbReference>
<dbReference type="PANTHER" id="PTHR32322:SF18">
    <property type="entry name" value="S-ADENOSYLMETHIONINE_S-ADENOSYLHOMOCYSTEINE TRANSPORTER"/>
    <property type="match status" value="1"/>
</dbReference>
<dbReference type="eggNOG" id="COG0697">
    <property type="taxonomic scope" value="Bacteria"/>
</dbReference>
<dbReference type="AlphaFoldDB" id="F6CRZ5"/>
<feature type="domain" description="EamA" evidence="7">
    <location>
        <begin position="5"/>
        <end position="149"/>
    </location>
</feature>
<feature type="transmembrane region" description="Helical" evidence="6">
    <location>
        <begin position="31"/>
        <end position="51"/>
    </location>
</feature>
<evidence type="ECO:0000313" key="8">
    <source>
        <dbReference type="EMBL" id="AEF56102.1"/>
    </source>
</evidence>
<keyword evidence="2" id="KW-1003">Cell membrane</keyword>
<organism evidence="8 9">
    <name type="scientific">Marinomonas posidonica (strain CECT 7376 / NCIMB 14433 / IVIA-Po-181)</name>
    <dbReference type="NCBI Taxonomy" id="491952"/>
    <lineage>
        <taxon>Bacteria</taxon>
        <taxon>Pseudomonadati</taxon>
        <taxon>Pseudomonadota</taxon>
        <taxon>Gammaproteobacteria</taxon>
        <taxon>Oceanospirillales</taxon>
        <taxon>Oceanospirillaceae</taxon>
        <taxon>Marinomonas</taxon>
    </lineage>
</organism>
<evidence type="ECO:0000259" key="7">
    <source>
        <dbReference type="Pfam" id="PF00892"/>
    </source>
</evidence>
<dbReference type="KEGG" id="mpc:Mar181_3075"/>
<proteinExistence type="predicted"/>
<evidence type="ECO:0000256" key="6">
    <source>
        <dbReference type="SAM" id="Phobius"/>
    </source>
</evidence>
<feature type="transmembrane region" description="Helical" evidence="6">
    <location>
        <begin position="279"/>
        <end position="300"/>
    </location>
</feature>
<dbReference type="Proteomes" id="UP000009230">
    <property type="component" value="Chromosome"/>
</dbReference>
<reference evidence="8 9" key="1">
    <citation type="journal article" date="2012" name="Stand. Genomic Sci.">
        <title>Complete genome sequence of Marinomonas posidonica type strain (IVIA-Po-181(T)).</title>
        <authorList>
            <person name="Lucas-Elio P."/>
            <person name="Goodwin L."/>
            <person name="Woyke T."/>
            <person name="Pitluck S."/>
            <person name="Nolan M."/>
            <person name="Kyrpides N.C."/>
            <person name="Detter J.C."/>
            <person name="Copeland A."/>
            <person name="Lu M."/>
            <person name="Bruce D."/>
            <person name="Detter C."/>
            <person name="Tapia R."/>
            <person name="Han S."/>
            <person name="Land M.L."/>
            <person name="Ivanova N."/>
            <person name="Mikhailova N."/>
            <person name="Johnston A.W."/>
            <person name="Sanchez-Amat A."/>
        </authorList>
    </citation>
    <scope>NUCLEOTIDE SEQUENCE [LARGE SCALE GENOMIC DNA]</scope>
    <source>
        <strain evidence="9">CECT 7376 / NCIMB 14433 / IVIA-Po-181</strain>
    </source>
</reference>
<dbReference type="RefSeq" id="WP_013797572.1">
    <property type="nucleotide sequence ID" value="NC_015559.1"/>
</dbReference>
<evidence type="ECO:0000256" key="2">
    <source>
        <dbReference type="ARBA" id="ARBA00022475"/>
    </source>
</evidence>
<feature type="transmembrane region" description="Helical" evidence="6">
    <location>
        <begin position="225"/>
        <end position="243"/>
    </location>
</feature>
<dbReference type="PANTHER" id="PTHR32322">
    <property type="entry name" value="INNER MEMBRANE TRANSPORTER"/>
    <property type="match status" value="1"/>
</dbReference>
<dbReference type="EMBL" id="CP002771">
    <property type="protein sequence ID" value="AEF56102.1"/>
    <property type="molecule type" value="Genomic_DNA"/>
</dbReference>
<evidence type="ECO:0000256" key="1">
    <source>
        <dbReference type="ARBA" id="ARBA00004651"/>
    </source>
</evidence>
<dbReference type="STRING" id="491952.Mar181_3075"/>
<feature type="transmembrane region" description="Helical" evidence="6">
    <location>
        <begin position="135"/>
        <end position="153"/>
    </location>
</feature>
<protein>
    <recommendedName>
        <fullName evidence="7">EamA domain-containing protein</fullName>
    </recommendedName>
</protein>
<dbReference type="HOGENOM" id="CLU_033863_14_0_6"/>
<feature type="transmembrane region" description="Helical" evidence="6">
    <location>
        <begin position="193"/>
        <end position="213"/>
    </location>
</feature>
<keyword evidence="3 6" id="KW-0812">Transmembrane</keyword>
<accession>F6CRZ5</accession>
<evidence type="ECO:0000313" key="9">
    <source>
        <dbReference type="Proteomes" id="UP000009230"/>
    </source>
</evidence>
<keyword evidence="9" id="KW-1185">Reference proteome</keyword>
<dbReference type="GO" id="GO:0005886">
    <property type="term" value="C:plasma membrane"/>
    <property type="evidence" value="ECO:0007669"/>
    <property type="project" value="UniProtKB-SubCell"/>
</dbReference>
<evidence type="ECO:0000256" key="5">
    <source>
        <dbReference type="ARBA" id="ARBA00023136"/>
    </source>
</evidence>
<dbReference type="SUPFAM" id="SSF103481">
    <property type="entry name" value="Multidrug resistance efflux transporter EmrE"/>
    <property type="match status" value="1"/>
</dbReference>
<dbReference type="OrthoDB" id="6101414at2"/>
<feature type="transmembrane region" description="Helical" evidence="6">
    <location>
        <begin position="165"/>
        <end position="181"/>
    </location>
</feature>
<dbReference type="InterPro" id="IPR050638">
    <property type="entry name" value="AA-Vitamin_Transporters"/>
</dbReference>
<dbReference type="InterPro" id="IPR037185">
    <property type="entry name" value="EmrE-like"/>
</dbReference>
<feature type="transmembrane region" description="Helical" evidence="6">
    <location>
        <begin position="78"/>
        <end position="99"/>
    </location>
</feature>